<comment type="caution">
    <text evidence="2">The sequence shown here is derived from an EMBL/GenBank/DDBJ whole genome shotgun (WGS) entry which is preliminary data.</text>
</comment>
<keyword evidence="1" id="KW-1133">Transmembrane helix</keyword>
<gene>
    <name evidence="2" type="ORF">EKO04_004694</name>
</gene>
<organism evidence="2 3">
    <name type="scientific">Ascochyta lentis</name>
    <dbReference type="NCBI Taxonomy" id="205686"/>
    <lineage>
        <taxon>Eukaryota</taxon>
        <taxon>Fungi</taxon>
        <taxon>Dikarya</taxon>
        <taxon>Ascomycota</taxon>
        <taxon>Pezizomycotina</taxon>
        <taxon>Dothideomycetes</taxon>
        <taxon>Pleosporomycetidae</taxon>
        <taxon>Pleosporales</taxon>
        <taxon>Pleosporineae</taxon>
        <taxon>Didymellaceae</taxon>
        <taxon>Ascochyta</taxon>
    </lineage>
</organism>
<dbReference type="Proteomes" id="UP000651452">
    <property type="component" value="Unassembled WGS sequence"/>
</dbReference>
<keyword evidence="1" id="KW-0472">Membrane</keyword>
<dbReference type="EMBL" id="RZGK01000008">
    <property type="protein sequence ID" value="KAF9696893.1"/>
    <property type="molecule type" value="Genomic_DNA"/>
</dbReference>
<feature type="transmembrane region" description="Helical" evidence="1">
    <location>
        <begin position="507"/>
        <end position="526"/>
    </location>
</feature>
<keyword evidence="3" id="KW-1185">Reference proteome</keyword>
<dbReference type="AlphaFoldDB" id="A0A8H7MJ23"/>
<keyword evidence="1" id="KW-0812">Transmembrane</keyword>
<sequence>MSEYLLTKSAKSTQYNAGEELPQNLLAKPRKGLLHFVKCNITVILAFLTGASCVGIVFWFTSWLSTQVLECPHWAIDCNVPERVKMIKSSFGLTQGIVTAIYSIGLAALAFSAHAFSESALWPLLHKQSLSIERIETYLDASRGSIPASPFALLAARNLDSIFVILSTLIITLSPLAAAPVIGQVYNRGNVSVGFLSEAQPGGGIGPLYQQTNPPGVLREFSATIYTSWQSKLSSEPMPEHREWFIDRRAWSERGNFTIEAVKMQQDIDCRGWDATPTKEGKYFWFETDMNRDGKTQRGKASQHDEGVYVRDWPRLSVWTHNYTFPSPTKTIATVVFAAMNGTIDLGTLISTVPEGMKVDSISSIACDIAVEFSEDTLVVGDGGPPVQINTLKNLHDPRTSEKEAGNSTVWNELLLWFAVAPVANGANAFGAQPMYLFSKDWLPERFTSTDTGNNNGWTVDHIKNFIRVITGASLLGEAGKWPIGDVIQVPSYAFSPSLKMDPTRPLYLFVLPTVIIIMGLLLLIWNLRIHRRQDIPIMRKATLSEMLKSSQTVDVLGAAALDKIDATESSRLNRLRVKFLRSEEGVWGLYDPKAAALYSS</sequence>
<reference evidence="2" key="1">
    <citation type="submission" date="2018-12" db="EMBL/GenBank/DDBJ databases">
        <authorList>
            <person name="Syme R.A."/>
            <person name="Farfan-Caceres L."/>
            <person name="Lichtenzveig J."/>
        </authorList>
    </citation>
    <scope>NUCLEOTIDE SEQUENCE</scope>
    <source>
        <strain evidence="2">Al4</strain>
    </source>
</reference>
<feature type="transmembrane region" description="Helical" evidence="1">
    <location>
        <begin position="162"/>
        <end position="182"/>
    </location>
</feature>
<name>A0A8H7MJ23_9PLEO</name>
<dbReference type="OrthoDB" id="4734538at2759"/>
<reference evidence="2" key="2">
    <citation type="submission" date="2020-09" db="EMBL/GenBank/DDBJ databases">
        <title>Reference genome assembly for Australian Ascochyta lentis isolate Al4.</title>
        <authorList>
            <person name="Lee R.C."/>
            <person name="Farfan-Caceres L.M."/>
            <person name="Debler J.W."/>
            <person name="Williams A.H."/>
            <person name="Henares B.M."/>
        </authorList>
    </citation>
    <scope>NUCLEOTIDE SEQUENCE</scope>
    <source>
        <strain evidence="2">Al4</strain>
    </source>
</reference>
<evidence type="ECO:0000313" key="3">
    <source>
        <dbReference type="Proteomes" id="UP000651452"/>
    </source>
</evidence>
<feature type="transmembrane region" description="Helical" evidence="1">
    <location>
        <begin position="100"/>
        <end position="125"/>
    </location>
</feature>
<feature type="transmembrane region" description="Helical" evidence="1">
    <location>
        <begin position="39"/>
        <end position="60"/>
    </location>
</feature>
<proteinExistence type="predicted"/>
<accession>A0A8H7MJ23</accession>
<evidence type="ECO:0000313" key="2">
    <source>
        <dbReference type="EMBL" id="KAF9696893.1"/>
    </source>
</evidence>
<evidence type="ECO:0000256" key="1">
    <source>
        <dbReference type="SAM" id="Phobius"/>
    </source>
</evidence>
<protein>
    <submittedName>
        <fullName evidence="2">Uncharacterized protein</fullName>
    </submittedName>
</protein>